<accession>A0ABP7KFH0</accession>
<name>A0ABP7KFH0_9ACTN</name>
<evidence type="ECO:0000313" key="1">
    <source>
        <dbReference type="EMBL" id="GAA3875084.1"/>
    </source>
</evidence>
<dbReference type="InterPro" id="IPR010310">
    <property type="entry name" value="T7SS_ESAT-6-like"/>
</dbReference>
<protein>
    <recommendedName>
        <fullName evidence="3">WXG100 family type VII secretion target</fullName>
    </recommendedName>
</protein>
<gene>
    <name evidence="1" type="ORF">GCM10022207_46150</name>
</gene>
<keyword evidence="2" id="KW-1185">Reference proteome</keyword>
<proteinExistence type="predicted"/>
<reference evidence="2" key="1">
    <citation type="journal article" date="2019" name="Int. J. Syst. Evol. Microbiol.">
        <title>The Global Catalogue of Microorganisms (GCM) 10K type strain sequencing project: providing services to taxonomists for standard genome sequencing and annotation.</title>
        <authorList>
            <consortium name="The Broad Institute Genomics Platform"/>
            <consortium name="The Broad Institute Genome Sequencing Center for Infectious Disease"/>
            <person name="Wu L."/>
            <person name="Ma J."/>
        </authorList>
    </citation>
    <scope>NUCLEOTIDE SEQUENCE [LARGE SCALE GENOMIC DNA]</scope>
    <source>
        <strain evidence="2">JCM 16578</strain>
    </source>
</reference>
<comment type="caution">
    <text evidence="1">The sequence shown here is derived from an EMBL/GenBank/DDBJ whole genome shotgun (WGS) entry which is preliminary data.</text>
</comment>
<dbReference type="InterPro" id="IPR036689">
    <property type="entry name" value="ESAT-6-like_sf"/>
</dbReference>
<sequence>MAGDGQQSSEQATRNGIQALESAFSGIMKSRQDVDGTRATLSSGYQGSDGSQYGQLLQQWDEQVNVILRNLEDMVDKLNTSLVEHGKTQGSSNDAINQAYNSSDAVFHQLTGS</sequence>
<dbReference type="RefSeq" id="WP_345550590.1">
    <property type="nucleotide sequence ID" value="NZ_BAAAZA010000012.1"/>
</dbReference>
<dbReference type="Pfam" id="PF06013">
    <property type="entry name" value="WXG100"/>
    <property type="match status" value="1"/>
</dbReference>
<dbReference type="Proteomes" id="UP001501563">
    <property type="component" value="Unassembled WGS sequence"/>
</dbReference>
<dbReference type="Gene3D" id="1.10.287.1060">
    <property type="entry name" value="ESAT-6-like"/>
    <property type="match status" value="1"/>
</dbReference>
<evidence type="ECO:0008006" key="3">
    <source>
        <dbReference type="Google" id="ProtNLM"/>
    </source>
</evidence>
<dbReference type="SUPFAM" id="SSF140453">
    <property type="entry name" value="EsxAB dimer-like"/>
    <property type="match status" value="1"/>
</dbReference>
<organism evidence="1 2">
    <name type="scientific">Streptomyces lannensis</name>
    <dbReference type="NCBI Taxonomy" id="766498"/>
    <lineage>
        <taxon>Bacteria</taxon>
        <taxon>Bacillati</taxon>
        <taxon>Actinomycetota</taxon>
        <taxon>Actinomycetes</taxon>
        <taxon>Kitasatosporales</taxon>
        <taxon>Streptomycetaceae</taxon>
        <taxon>Streptomyces</taxon>
    </lineage>
</organism>
<dbReference type="EMBL" id="BAAAZA010000012">
    <property type="protein sequence ID" value="GAA3875084.1"/>
    <property type="molecule type" value="Genomic_DNA"/>
</dbReference>
<evidence type="ECO:0000313" key="2">
    <source>
        <dbReference type="Proteomes" id="UP001501563"/>
    </source>
</evidence>